<dbReference type="Pfam" id="PF02939">
    <property type="entry name" value="UcrQ"/>
    <property type="match status" value="1"/>
</dbReference>
<keyword evidence="7 13" id="KW-0999">Mitochondrion inner membrane</keyword>
<comment type="subcellular location">
    <subcellularLocation>
        <location evidence="1 13">Mitochondrion inner membrane</location>
        <topology evidence="1 13">Single-pass membrane protein</topology>
    </subcellularLocation>
</comment>
<keyword evidence="6" id="KW-0812">Transmembrane</keyword>
<evidence type="ECO:0000256" key="2">
    <source>
        <dbReference type="ARBA" id="ARBA00007668"/>
    </source>
</evidence>
<dbReference type="InterPro" id="IPR036642">
    <property type="entry name" value="Cyt_bc1_su8_sf"/>
</dbReference>
<comment type="similarity">
    <text evidence="2 13">Belongs to the UQCRQ/QCR8 family.</text>
</comment>
<gene>
    <name evidence="14 16 17" type="ORF">SRAE_1000160900</name>
</gene>
<name>A0A090L5F9_STRRB</name>
<dbReference type="Proteomes" id="UP000035682">
    <property type="component" value="Unplaced"/>
</dbReference>
<dbReference type="RefSeq" id="XP_024502549.1">
    <property type="nucleotide sequence ID" value="XM_024648587.1"/>
</dbReference>
<keyword evidence="8 13" id="KW-0249">Electron transport</keyword>
<evidence type="ECO:0000256" key="3">
    <source>
        <dbReference type="ARBA" id="ARBA00016324"/>
    </source>
</evidence>
<reference evidence="16" key="2">
    <citation type="submission" date="2020-12" db="UniProtKB">
        <authorList>
            <consortium name="WormBaseParasite"/>
        </authorList>
    </citation>
    <scope>IDENTIFICATION</scope>
</reference>
<accession>A0A090L5F9</accession>
<dbReference type="WormBase" id="SRAE_1000160900">
    <property type="protein sequence ID" value="SRP00627"/>
    <property type="gene ID" value="WBGene00258217"/>
</dbReference>
<dbReference type="GO" id="GO:0006122">
    <property type="term" value="P:mitochondrial electron transport, ubiquinol to cytochrome c"/>
    <property type="evidence" value="ECO:0007669"/>
    <property type="project" value="UniProtKB-UniRule"/>
</dbReference>
<dbReference type="SUPFAM" id="SSF81508">
    <property type="entry name" value="Ubiquinone-binding protein QP-C of cytochrome bc1 complex (Ubiquinol-cytochrome c reductase)"/>
    <property type="match status" value="1"/>
</dbReference>
<keyword evidence="4 13" id="KW-0813">Transport</keyword>
<dbReference type="PANTHER" id="PTHR12119">
    <property type="entry name" value="UBIQUINOL-CYTOCHROME C REDUCTASE COMPLEX UBIQUINONE-BINDING PROTEIN QP-C"/>
    <property type="match status" value="1"/>
</dbReference>
<comment type="subunit">
    <text evidence="12 13">Component of the ubiquinol-cytochrome c oxidoreductase (cytochrome b-c1 complex, complex III, CIII), a multisubunit enzyme composed of 11 subunits. The complex is composed of 3 respiratory subunits cytochrome b, cytochrome c1 and Rieske protein UQCRFS1, 2 core protein subunits UQCRC1/QCR1 and UQCRC2/QCR2, and 6 low-molecular weight protein subunits UQCRH/QCR6, UQCRB/QCR7, UQCRQ/QCR8, UQCR10/QCR9, UQCR11/QCR10 and subunit 9, the cleavage product of Rieske protein UQCRFS1. The complex exists as an obligatory dimer and forms supercomplexes (SCs) in the inner mitochondrial membrane with NADH-ubiquinone oxidoreductase (complex I, CI) and cytochrome c oxidase (complex IV, CIV), resulting in different assemblies (supercomplex SCI(1)III(2)IV(1) and megacomplex MCI(2)III(2)IV(2)). Interacts with UQCC6.</text>
</comment>
<organism evidence="14">
    <name type="scientific">Strongyloides ratti</name>
    <name type="common">Parasitic roundworm</name>
    <dbReference type="NCBI Taxonomy" id="34506"/>
    <lineage>
        <taxon>Eukaryota</taxon>
        <taxon>Metazoa</taxon>
        <taxon>Ecdysozoa</taxon>
        <taxon>Nematoda</taxon>
        <taxon>Chromadorea</taxon>
        <taxon>Rhabditida</taxon>
        <taxon>Tylenchina</taxon>
        <taxon>Panagrolaimomorpha</taxon>
        <taxon>Strongyloidoidea</taxon>
        <taxon>Strongyloididae</taxon>
        <taxon>Strongyloides</taxon>
    </lineage>
</organism>
<dbReference type="GO" id="GO:0005743">
    <property type="term" value="C:mitochondrial inner membrane"/>
    <property type="evidence" value="ECO:0007669"/>
    <property type="project" value="UniProtKB-SubCell"/>
</dbReference>
<dbReference type="GeneID" id="36375712"/>
<dbReference type="Gene3D" id="1.20.5.210">
    <property type="entry name" value="Cytochrome b-c1 complex subunit 8"/>
    <property type="match status" value="1"/>
</dbReference>
<dbReference type="STRING" id="34506.A0A090L5F9"/>
<evidence type="ECO:0000256" key="4">
    <source>
        <dbReference type="ARBA" id="ARBA00022448"/>
    </source>
</evidence>
<evidence type="ECO:0000256" key="8">
    <source>
        <dbReference type="ARBA" id="ARBA00022982"/>
    </source>
</evidence>
<evidence type="ECO:0000256" key="12">
    <source>
        <dbReference type="ARBA" id="ARBA00047105"/>
    </source>
</evidence>
<dbReference type="EMBL" id="LN609528">
    <property type="protein sequence ID" value="CEF63347.1"/>
    <property type="molecule type" value="Genomic_DNA"/>
</dbReference>
<evidence type="ECO:0000313" key="14">
    <source>
        <dbReference type="EMBL" id="CEF63347.1"/>
    </source>
</evidence>
<dbReference type="GO" id="GO:0045275">
    <property type="term" value="C:respiratory chain complex III"/>
    <property type="evidence" value="ECO:0007669"/>
    <property type="project" value="UniProtKB-UniRule"/>
</dbReference>
<dbReference type="InterPro" id="IPR004205">
    <property type="entry name" value="Cyt_bc1_su8"/>
</dbReference>
<evidence type="ECO:0000313" key="16">
    <source>
        <dbReference type="WBParaSite" id="SRAE_1000160900.1"/>
    </source>
</evidence>
<comment type="function">
    <text evidence="13">Component of the ubiquinol-cytochrome c oxidoreductase, a multisubunit transmembrane complex that is part of the mitochondrial electron transport chain which drives oxidative phosphorylation. The complex plays an important role in the uptake of multiple carbon sources present in different host niches.</text>
</comment>
<keyword evidence="10 13" id="KW-0496">Mitochondrion</keyword>
<evidence type="ECO:0000256" key="1">
    <source>
        <dbReference type="ARBA" id="ARBA00004434"/>
    </source>
</evidence>
<evidence type="ECO:0000256" key="5">
    <source>
        <dbReference type="ARBA" id="ARBA00022660"/>
    </source>
</evidence>
<keyword evidence="11" id="KW-0472">Membrane</keyword>
<evidence type="ECO:0000256" key="9">
    <source>
        <dbReference type="ARBA" id="ARBA00022989"/>
    </source>
</evidence>
<dbReference type="OMA" id="LFYFMTK"/>
<evidence type="ECO:0000256" key="6">
    <source>
        <dbReference type="ARBA" id="ARBA00022692"/>
    </source>
</evidence>
<keyword evidence="5 13" id="KW-0679">Respiratory chain</keyword>
<evidence type="ECO:0000313" key="17">
    <source>
        <dbReference type="WormBase" id="SRAE_1000160900"/>
    </source>
</evidence>
<evidence type="ECO:0000256" key="7">
    <source>
        <dbReference type="ARBA" id="ARBA00022792"/>
    </source>
</evidence>
<dbReference type="WBParaSite" id="SRAE_1000160900.1">
    <property type="protein sequence ID" value="SRAE_1000160900.1"/>
    <property type="gene ID" value="WBGene00258217"/>
</dbReference>
<evidence type="ECO:0000256" key="10">
    <source>
        <dbReference type="ARBA" id="ARBA00023128"/>
    </source>
</evidence>
<evidence type="ECO:0000256" key="11">
    <source>
        <dbReference type="ARBA" id="ARBA00023136"/>
    </source>
</evidence>
<dbReference type="PANTHER" id="PTHR12119:SF2">
    <property type="entry name" value="CYTOCHROME B-C1 COMPLEX SUBUNIT 8"/>
    <property type="match status" value="1"/>
</dbReference>
<reference evidence="14 15" key="1">
    <citation type="submission" date="2014-09" db="EMBL/GenBank/DDBJ databases">
        <authorList>
            <person name="Martin A.A."/>
        </authorList>
    </citation>
    <scope>NUCLEOTIDE SEQUENCE</scope>
    <source>
        <strain evidence="15">ED321</strain>
        <strain evidence="14">ED321 Heterogonic</strain>
    </source>
</reference>
<keyword evidence="9" id="KW-1133">Transmembrane helix</keyword>
<keyword evidence="15" id="KW-1185">Reference proteome</keyword>
<dbReference type="AlphaFoldDB" id="A0A090L5F9"/>
<protein>
    <recommendedName>
        <fullName evidence="3 13">Cytochrome b-c1 complex subunit 8</fullName>
    </recommendedName>
    <alternativeName>
        <fullName evidence="13">Complex III subunit 8</fullName>
    </alternativeName>
</protein>
<evidence type="ECO:0000256" key="13">
    <source>
        <dbReference type="RuleBase" id="RU368118"/>
    </source>
</evidence>
<evidence type="ECO:0000313" key="15">
    <source>
        <dbReference type="Proteomes" id="UP000035682"/>
    </source>
</evidence>
<sequence length="95" mass="11236">MRISSVVFGKHFGKLANTYGEYRFALAPNEQSPMKGFVKQAFVNTFRKYVIDKWYFYIPQSIGMYLLYDWAKKANHEANKKDPSLCILLHNKRCY</sequence>
<dbReference type="OrthoDB" id="6683853at2759"/>
<proteinExistence type="inferred from homology"/>
<dbReference type="CTD" id="36375712"/>